<feature type="compositionally biased region" description="Polar residues" evidence="1">
    <location>
        <begin position="480"/>
        <end position="502"/>
    </location>
</feature>
<evidence type="ECO:0000313" key="4">
    <source>
        <dbReference type="Proteomes" id="UP000038009"/>
    </source>
</evidence>
<feature type="compositionally biased region" description="Polar residues" evidence="1">
    <location>
        <begin position="178"/>
        <end position="193"/>
    </location>
</feature>
<evidence type="ECO:0000259" key="2">
    <source>
        <dbReference type="Pfam" id="PF01476"/>
    </source>
</evidence>
<feature type="compositionally biased region" description="Low complexity" evidence="1">
    <location>
        <begin position="693"/>
        <end position="702"/>
    </location>
</feature>
<protein>
    <recommendedName>
        <fullName evidence="2">LysM domain-containing protein</fullName>
    </recommendedName>
</protein>
<sequence length="992" mass="102393">MEGLSNQLRLLSAALQPLDLSRPIAEDSGVTSELQMLLARATALAQRAVAIQQTGKDGWRRGSDSDCAGAQKASQPNGNAHRAASDVSHDAPAERDDETLLSVATAFRVLVEDLRKWNPQLPDTLSATDVLPPNTYLKVQQAAHNASADPPLQQPSILRRSSSATQPIPRLAAPPSMSPSATRTSSGNCSEQLGSHPRNGSGAAAAVTVAGLQTRSSVPSTGSSTSNLLTATSVNASVNSNLSGSAVMRWSDGGGTMRLSMLAGESGRGASHSASMLEPSMLGPYSSADPPACAPTPFLMGMVEVLSSSADETDVFQAGSLNFSVDEPSPSPERQEAKAVAVGKMRGASVKQPSPVLLQREPTTSPSPVSAAVPPAAVTHVAAAHARPGLPQSLQQQQRPDAVGNGGGSPCQASVSTNDSGTTARTIRTRSRSASQSNSPTARPAEQVAIAAPRGHGAAATSTHATSLVKCAAVFANDATSKASQADSTRTGHTNAKANRLTSPDVGADCARVVPDALVEASALHKDSEGEEALKRLLRDPSVSLSAVSAATSTSCERNSSVRTAEHSRGAAAGPAPRRPANSPTFVTSPSLAAPSSASSVSPLHNGARQQVSSTVPPYRPAAAESAETAAASADFSTPIQQHRRRRRTPPSQRGAAAGSAAACASCSPISPASSTSSDRLRDNEASDDDSEASSSPATSGSDLDDDEIEDTPSVLIPAMLGRCVCSPPPMLSRTWQSNASPNDAASVNKAGLWDSTNAQARSRTPSSPSPSGHTPTACGSDAAEMGFSNKGGNSAKQSSPSASLSWPKSQEQRSLSNPQAGRQGTGRGGAVQPASSMPQKDCLAAEFAEEAPMVERKEGAEAEMSDMTNGGGFFKEEEGAGEESEYDTLEGIAATYKLTPAVIVEWNPYLKKYRPNEPLPPDLPIVLPMSDNDDEEEGEDALGDHDAEVKDEEEEFYREGDAGYLRHSGTPLGTAPMATGESPVPVLPTRC</sequence>
<feature type="domain" description="LysM" evidence="2">
    <location>
        <begin position="888"/>
        <end position="924"/>
    </location>
</feature>
<feature type="region of interest" description="Disordered" evidence="1">
    <location>
        <begin position="549"/>
        <end position="712"/>
    </location>
</feature>
<feature type="compositionally biased region" description="Low complexity" evidence="1">
    <location>
        <begin position="362"/>
        <end position="386"/>
    </location>
</feature>
<feature type="compositionally biased region" description="Acidic residues" evidence="1">
    <location>
        <begin position="932"/>
        <end position="942"/>
    </location>
</feature>
<feature type="compositionally biased region" description="Basic and acidic residues" evidence="1">
    <location>
        <begin position="83"/>
        <end position="94"/>
    </location>
</feature>
<feature type="region of interest" description="Disordered" evidence="1">
    <location>
        <begin position="54"/>
        <end position="96"/>
    </location>
</feature>
<reference evidence="3 4" key="1">
    <citation type="journal article" date="2015" name="PLoS Pathog.">
        <title>Leptomonas seymouri: Adaptations to the Dixenous Life Cycle Analyzed by Genome Sequencing, Transcriptome Profiling and Co-infection with Leishmania donovani.</title>
        <authorList>
            <person name="Kraeva N."/>
            <person name="Butenko A."/>
            <person name="Hlavacova J."/>
            <person name="Kostygov A."/>
            <person name="Myskova J."/>
            <person name="Grybchuk D."/>
            <person name="Lestinova T."/>
            <person name="Votypka J."/>
            <person name="Volf P."/>
            <person name="Opperdoes F."/>
            <person name="Flegontov P."/>
            <person name="Lukes J."/>
            <person name="Yurchenko V."/>
        </authorList>
    </citation>
    <scope>NUCLEOTIDE SEQUENCE [LARGE SCALE GENOMIC DNA]</scope>
    <source>
        <strain evidence="3 4">ATCC 30220</strain>
    </source>
</reference>
<feature type="compositionally biased region" description="Low complexity" evidence="1">
    <location>
        <begin position="795"/>
        <end position="810"/>
    </location>
</feature>
<proteinExistence type="predicted"/>
<feature type="compositionally biased region" description="Low complexity" evidence="1">
    <location>
        <begin position="589"/>
        <end position="604"/>
    </location>
</feature>
<feature type="region of interest" description="Disordered" evidence="1">
    <location>
        <begin position="161"/>
        <end position="205"/>
    </location>
</feature>
<keyword evidence="4" id="KW-1185">Reference proteome</keyword>
<feature type="compositionally biased region" description="Low complexity" evidence="1">
    <location>
        <begin position="765"/>
        <end position="777"/>
    </location>
</feature>
<organism evidence="3 4">
    <name type="scientific">Leptomonas seymouri</name>
    <dbReference type="NCBI Taxonomy" id="5684"/>
    <lineage>
        <taxon>Eukaryota</taxon>
        <taxon>Discoba</taxon>
        <taxon>Euglenozoa</taxon>
        <taxon>Kinetoplastea</taxon>
        <taxon>Metakinetoplastina</taxon>
        <taxon>Trypanosomatida</taxon>
        <taxon>Trypanosomatidae</taxon>
        <taxon>Leishmaniinae</taxon>
        <taxon>Leptomonas</taxon>
    </lineage>
</organism>
<dbReference type="CDD" id="cd00118">
    <property type="entry name" value="LysM"/>
    <property type="match status" value="2"/>
</dbReference>
<name>A0A0N0P4C2_LEPSE</name>
<dbReference type="OrthoDB" id="248656at2759"/>
<feature type="compositionally biased region" description="Low complexity" evidence="1">
    <location>
        <begin position="570"/>
        <end position="581"/>
    </location>
</feature>
<accession>A0A0N0P4C2</accession>
<comment type="caution">
    <text evidence="3">The sequence shown here is derived from an EMBL/GenBank/DDBJ whole genome shotgun (WGS) entry which is preliminary data.</text>
</comment>
<dbReference type="OMA" id="EWNPYLK"/>
<dbReference type="Proteomes" id="UP000038009">
    <property type="component" value="Unassembled WGS sequence"/>
</dbReference>
<dbReference type="AlphaFoldDB" id="A0A0N0P4C2"/>
<dbReference type="VEuPathDB" id="TriTrypDB:Lsey_0207_0090"/>
<feature type="region of interest" description="Disordered" evidence="1">
    <location>
        <begin position="344"/>
        <end position="445"/>
    </location>
</feature>
<feature type="region of interest" description="Disordered" evidence="1">
    <location>
        <begin position="480"/>
        <end position="503"/>
    </location>
</feature>
<gene>
    <name evidence="3" type="ORF">ABL78_5819</name>
</gene>
<evidence type="ECO:0000313" key="3">
    <source>
        <dbReference type="EMBL" id="KPI85126.1"/>
    </source>
</evidence>
<feature type="region of interest" description="Disordered" evidence="1">
    <location>
        <begin position="758"/>
        <end position="887"/>
    </location>
</feature>
<feature type="compositionally biased region" description="Low complexity" evidence="1">
    <location>
        <begin position="622"/>
        <end position="634"/>
    </location>
</feature>
<dbReference type="InterPro" id="IPR018392">
    <property type="entry name" value="LysM"/>
</dbReference>
<feature type="compositionally biased region" description="Low complexity" evidence="1">
    <location>
        <begin position="655"/>
        <end position="678"/>
    </location>
</feature>
<evidence type="ECO:0000256" key="1">
    <source>
        <dbReference type="SAM" id="MobiDB-lite"/>
    </source>
</evidence>
<dbReference type="EMBL" id="LJSK01000207">
    <property type="protein sequence ID" value="KPI85126.1"/>
    <property type="molecule type" value="Genomic_DNA"/>
</dbReference>
<feature type="region of interest" description="Disordered" evidence="1">
    <location>
        <begin position="925"/>
        <end position="992"/>
    </location>
</feature>
<dbReference type="Pfam" id="PF01476">
    <property type="entry name" value="LysM"/>
    <property type="match status" value="1"/>
</dbReference>